<evidence type="ECO:0000313" key="1">
    <source>
        <dbReference type="Ensembl" id="ENSPMEP00000033543.1"/>
    </source>
</evidence>
<proteinExistence type="predicted"/>
<dbReference type="Ensembl" id="ENSPMET00000028455.1">
    <property type="protein sequence ID" value="ENSPMEP00000033543.1"/>
    <property type="gene ID" value="ENSPMEG00000022118.1"/>
</dbReference>
<reference evidence="1" key="1">
    <citation type="submission" date="2025-08" db="UniProtKB">
        <authorList>
            <consortium name="Ensembl"/>
        </authorList>
    </citation>
    <scope>IDENTIFICATION</scope>
</reference>
<dbReference type="AlphaFoldDB" id="A0A3B3Z2A0"/>
<accession>A0A3B3Z2A0</accession>
<name>A0A3B3Z2A0_9TELE</name>
<dbReference type="Proteomes" id="UP000261480">
    <property type="component" value="Unplaced"/>
</dbReference>
<protein>
    <submittedName>
        <fullName evidence="1">Uncharacterized protein</fullName>
    </submittedName>
</protein>
<evidence type="ECO:0000313" key="2">
    <source>
        <dbReference type="Proteomes" id="UP000261480"/>
    </source>
</evidence>
<organism evidence="1 2">
    <name type="scientific">Poecilia mexicana</name>
    <dbReference type="NCBI Taxonomy" id="48701"/>
    <lineage>
        <taxon>Eukaryota</taxon>
        <taxon>Metazoa</taxon>
        <taxon>Chordata</taxon>
        <taxon>Craniata</taxon>
        <taxon>Vertebrata</taxon>
        <taxon>Euteleostomi</taxon>
        <taxon>Actinopterygii</taxon>
        <taxon>Neopterygii</taxon>
        <taxon>Teleostei</taxon>
        <taxon>Neoteleostei</taxon>
        <taxon>Acanthomorphata</taxon>
        <taxon>Ovalentaria</taxon>
        <taxon>Atherinomorphae</taxon>
        <taxon>Cyprinodontiformes</taxon>
        <taxon>Poeciliidae</taxon>
        <taxon>Poeciliinae</taxon>
        <taxon>Poecilia</taxon>
    </lineage>
</organism>
<keyword evidence="2" id="KW-1185">Reference proteome</keyword>
<sequence length="70" mass="7528">STCVLCIFLGPCPETCPGAVSGCALFSTQEHCTLRTSLIEQMTNTPVSFTQGVPHVVEMESSLFCTRCNI</sequence>
<reference evidence="1" key="2">
    <citation type="submission" date="2025-09" db="UniProtKB">
        <authorList>
            <consortium name="Ensembl"/>
        </authorList>
    </citation>
    <scope>IDENTIFICATION</scope>
</reference>